<dbReference type="SUPFAM" id="SSF52058">
    <property type="entry name" value="L domain-like"/>
    <property type="match status" value="1"/>
</dbReference>
<dbReference type="PROSITE" id="PS51450">
    <property type="entry name" value="LRR"/>
    <property type="match status" value="1"/>
</dbReference>
<dbReference type="Proteomes" id="UP000031737">
    <property type="component" value="Unassembled WGS sequence"/>
</dbReference>
<reference evidence="4 5" key="1">
    <citation type="submission" date="2013-07" db="EMBL/GenBank/DDBJ databases">
        <authorList>
            <person name="Stoco P.H."/>
            <person name="Wagner G."/>
            <person name="Gerber A."/>
            <person name="Zaha A."/>
            <person name="Thompson C."/>
            <person name="Bartholomeu D.C."/>
            <person name="Luckemeyer D.D."/>
            <person name="Bahia D."/>
            <person name="Loreto E."/>
            <person name="Prestes E.B."/>
            <person name="Lima F.M."/>
            <person name="Rodrigues-Luiz G."/>
            <person name="Vallejo G.A."/>
            <person name="Filho J.F."/>
            <person name="Monteiro K.M."/>
            <person name="Tyler K.M."/>
            <person name="de Almeida L.G."/>
            <person name="Ortiz M.F."/>
            <person name="Siervo M.A."/>
            <person name="de Moraes M.H."/>
            <person name="Cunha O.L."/>
            <person name="Mendonca-Neto R."/>
            <person name="Silva R."/>
            <person name="Teixeira S.M."/>
            <person name="Murta S.M."/>
            <person name="Sincero T.C."/>
            <person name="Mendes T.A."/>
            <person name="Urmenyi T.P."/>
            <person name="Silva V.G."/>
            <person name="da Rocha W.D."/>
            <person name="Andersson B."/>
            <person name="Romanha A.J."/>
            <person name="Steindel M."/>
            <person name="de Vasconcelos A.T."/>
            <person name="Grisard E.C."/>
        </authorList>
    </citation>
    <scope>NUCLEOTIDE SEQUENCE [LARGE SCALE GENOMIC DNA]</scope>
    <source>
        <strain evidence="4 5">SC58</strain>
    </source>
</reference>
<dbReference type="InterPro" id="IPR032675">
    <property type="entry name" value="LRR_dom_sf"/>
</dbReference>
<dbReference type="OrthoDB" id="1517790at2759"/>
<dbReference type="VEuPathDB" id="TriTrypDB:TRSC58_05831"/>
<gene>
    <name evidence="4" type="ORF">TRSC58_05831</name>
</gene>
<keyword evidence="2" id="KW-0677">Repeat</keyword>
<comment type="caution">
    <text evidence="4">The sequence shown here is derived from an EMBL/GenBank/DDBJ whole genome shotgun (WGS) entry which is preliminary data.</text>
</comment>
<evidence type="ECO:0000256" key="2">
    <source>
        <dbReference type="ARBA" id="ARBA00022737"/>
    </source>
</evidence>
<sequence>MPPQAVVLREQTVLERTKAETLSAVRNLNLWGEGLTDVSLVEKIPGIEVLALAANRLTTLRPFSFCTSLRELYLRKNDIKSLAEVKYIKELPKLHTLWLMDNPCAKSPNYRSFVIRCCPHLRQLDDIEVTEKEREKASRKLSETAVQCILEHGTITKAELTSKPAEPPCPSAAPKIAEKGLAAGAVGRLSRDGKAKEKEKERRQDTNHPSCTARTPSSGSRLSGVPYVAVQTQQAILTAIVSLIPELTLESLGVIRKEVRLEIGRKEKLTQALPSGPQ</sequence>
<evidence type="ECO:0000313" key="5">
    <source>
        <dbReference type="Proteomes" id="UP000031737"/>
    </source>
</evidence>
<keyword evidence="5" id="KW-1185">Reference proteome</keyword>
<dbReference type="FunFam" id="3.80.10.10:FF:000094">
    <property type="entry name" value="protein C21orf2 isoform X1"/>
    <property type="match status" value="1"/>
</dbReference>
<feature type="region of interest" description="Disordered" evidence="3">
    <location>
        <begin position="185"/>
        <end position="223"/>
    </location>
</feature>
<dbReference type="Gene3D" id="3.80.10.10">
    <property type="entry name" value="Ribonuclease Inhibitor"/>
    <property type="match status" value="1"/>
</dbReference>
<evidence type="ECO:0000256" key="3">
    <source>
        <dbReference type="SAM" id="MobiDB-lite"/>
    </source>
</evidence>
<organism evidence="4 5">
    <name type="scientific">Trypanosoma rangeli SC58</name>
    <dbReference type="NCBI Taxonomy" id="429131"/>
    <lineage>
        <taxon>Eukaryota</taxon>
        <taxon>Discoba</taxon>
        <taxon>Euglenozoa</taxon>
        <taxon>Kinetoplastea</taxon>
        <taxon>Metakinetoplastina</taxon>
        <taxon>Trypanosomatida</taxon>
        <taxon>Trypanosomatidae</taxon>
        <taxon>Trypanosoma</taxon>
        <taxon>Herpetosoma</taxon>
    </lineage>
</organism>
<proteinExistence type="predicted"/>
<evidence type="ECO:0008006" key="6">
    <source>
        <dbReference type="Google" id="ProtNLM"/>
    </source>
</evidence>
<protein>
    <recommendedName>
        <fullName evidence="6">U2A'/phosphoprotein 32 family A C-terminal domain-containing protein</fullName>
    </recommendedName>
</protein>
<feature type="compositionally biased region" description="Basic and acidic residues" evidence="3">
    <location>
        <begin position="189"/>
        <end position="206"/>
    </location>
</feature>
<evidence type="ECO:0000256" key="1">
    <source>
        <dbReference type="ARBA" id="ARBA00022614"/>
    </source>
</evidence>
<dbReference type="InterPro" id="IPR001611">
    <property type="entry name" value="Leu-rich_rpt"/>
</dbReference>
<keyword evidence="1" id="KW-0433">Leucine-rich repeat</keyword>
<dbReference type="GO" id="GO:0036064">
    <property type="term" value="C:ciliary basal body"/>
    <property type="evidence" value="ECO:0007669"/>
    <property type="project" value="UniProtKB-ARBA"/>
</dbReference>
<dbReference type="Pfam" id="PF14580">
    <property type="entry name" value="LRR_9"/>
    <property type="match status" value="1"/>
</dbReference>
<name>A0A061IV16_TRYRA</name>
<dbReference type="PANTHER" id="PTHR18849:SF0">
    <property type="entry name" value="CILIA- AND FLAGELLA-ASSOCIATED PROTEIN 410-RELATED"/>
    <property type="match status" value="1"/>
</dbReference>
<evidence type="ECO:0000313" key="4">
    <source>
        <dbReference type="EMBL" id="ESL06494.1"/>
    </source>
</evidence>
<accession>A0A061IV16</accession>
<feature type="compositionally biased region" description="Polar residues" evidence="3">
    <location>
        <begin position="207"/>
        <end position="221"/>
    </location>
</feature>
<dbReference type="PANTHER" id="PTHR18849">
    <property type="entry name" value="LEUCINE RICH REPEAT PROTEIN"/>
    <property type="match status" value="1"/>
</dbReference>
<dbReference type="AlphaFoldDB" id="A0A061IV16"/>
<dbReference type="EMBL" id="AUPL01005831">
    <property type="protein sequence ID" value="ESL06494.1"/>
    <property type="molecule type" value="Genomic_DNA"/>
</dbReference>